<keyword evidence="1" id="KW-0808">Transferase</keyword>
<evidence type="ECO:0000313" key="2">
    <source>
        <dbReference type="Proteomes" id="UP000325315"/>
    </source>
</evidence>
<evidence type="ECO:0000313" key="1">
    <source>
        <dbReference type="EMBL" id="KAA3469367.1"/>
    </source>
</evidence>
<dbReference type="AlphaFoldDB" id="A0A5B6VJZ8"/>
<reference evidence="2" key="1">
    <citation type="journal article" date="2019" name="Plant Biotechnol. J.">
        <title>Genome sequencing of the Australian wild diploid species Gossypium australe highlights disease resistance and delayed gland morphogenesis.</title>
        <authorList>
            <person name="Cai Y."/>
            <person name="Cai X."/>
            <person name="Wang Q."/>
            <person name="Wang P."/>
            <person name="Zhang Y."/>
            <person name="Cai C."/>
            <person name="Xu Y."/>
            <person name="Wang K."/>
            <person name="Zhou Z."/>
            <person name="Wang C."/>
            <person name="Geng S."/>
            <person name="Li B."/>
            <person name="Dong Q."/>
            <person name="Hou Y."/>
            <person name="Wang H."/>
            <person name="Ai P."/>
            <person name="Liu Z."/>
            <person name="Yi F."/>
            <person name="Sun M."/>
            <person name="An G."/>
            <person name="Cheng J."/>
            <person name="Zhang Y."/>
            <person name="Shi Q."/>
            <person name="Xie Y."/>
            <person name="Shi X."/>
            <person name="Chang Y."/>
            <person name="Huang F."/>
            <person name="Chen Y."/>
            <person name="Hong S."/>
            <person name="Mi L."/>
            <person name="Sun Q."/>
            <person name="Zhang L."/>
            <person name="Zhou B."/>
            <person name="Peng R."/>
            <person name="Zhang X."/>
            <person name="Liu F."/>
        </authorList>
    </citation>
    <scope>NUCLEOTIDE SEQUENCE [LARGE SCALE GENOMIC DNA]</scope>
    <source>
        <strain evidence="2">cv. PA1801</strain>
    </source>
</reference>
<keyword evidence="1" id="KW-0548">Nucleotidyltransferase</keyword>
<comment type="caution">
    <text evidence="1">The sequence shown here is derived from an EMBL/GenBank/DDBJ whole genome shotgun (WGS) entry which is preliminary data.</text>
</comment>
<protein>
    <submittedName>
        <fullName evidence="1">Reverse transcriptase</fullName>
    </submittedName>
</protein>
<organism evidence="1 2">
    <name type="scientific">Gossypium australe</name>
    <dbReference type="NCBI Taxonomy" id="47621"/>
    <lineage>
        <taxon>Eukaryota</taxon>
        <taxon>Viridiplantae</taxon>
        <taxon>Streptophyta</taxon>
        <taxon>Embryophyta</taxon>
        <taxon>Tracheophyta</taxon>
        <taxon>Spermatophyta</taxon>
        <taxon>Magnoliopsida</taxon>
        <taxon>eudicotyledons</taxon>
        <taxon>Gunneridae</taxon>
        <taxon>Pentapetalae</taxon>
        <taxon>rosids</taxon>
        <taxon>malvids</taxon>
        <taxon>Malvales</taxon>
        <taxon>Malvaceae</taxon>
        <taxon>Malvoideae</taxon>
        <taxon>Gossypium</taxon>
    </lineage>
</organism>
<dbReference type="EMBL" id="SMMG02000006">
    <property type="protein sequence ID" value="KAA3469367.1"/>
    <property type="molecule type" value="Genomic_DNA"/>
</dbReference>
<proteinExistence type="predicted"/>
<name>A0A5B6VJZ8_9ROSI</name>
<keyword evidence="1" id="KW-0695">RNA-directed DNA polymerase</keyword>
<gene>
    <name evidence="1" type="ORF">EPI10_015162</name>
</gene>
<keyword evidence="2" id="KW-1185">Reference proteome</keyword>
<dbReference type="GO" id="GO:0003964">
    <property type="term" value="F:RNA-directed DNA polymerase activity"/>
    <property type="evidence" value="ECO:0007669"/>
    <property type="project" value="UniProtKB-KW"/>
</dbReference>
<dbReference type="Proteomes" id="UP000325315">
    <property type="component" value="Unassembled WGS sequence"/>
</dbReference>
<accession>A0A5B6VJZ8</accession>
<sequence length="175" mass="20066">MLKEMKKTEIVLIPKVKRLELVSQFRSIRLVTCNQSAFIEGRMARDNVVIVGKVFHCLKLKKIGGKYEVGIKLDMNMVEWGFQEEIMTKIGFDKQHGLWSVEVIRPIGVLGKGDPLSLFFLFLFVVDVFSRMISRVMESRSLQGVRISRSGPIISHILFTDDSLFFLKPDGKNCR</sequence>